<comment type="caution">
    <text evidence="1">The sequence shown here is derived from an EMBL/GenBank/DDBJ whole genome shotgun (WGS) entry which is preliminary data.</text>
</comment>
<evidence type="ECO:0000313" key="2">
    <source>
        <dbReference type="Proteomes" id="UP001056120"/>
    </source>
</evidence>
<sequence length="88" mass="10193">MQAIVYHDLFLDNYNNFYPKIMHVLFVLGIDGRHGSQNSIKHMPCGSHFHNPSLSLSFHLMAAIYHPFFICLTHEQFTLDSCTQIINL</sequence>
<reference evidence="2" key="1">
    <citation type="journal article" date="2022" name="Mol. Ecol. Resour.">
        <title>The genomes of chicory, endive, great burdock and yacon provide insights into Asteraceae palaeo-polyploidization history and plant inulin production.</title>
        <authorList>
            <person name="Fan W."/>
            <person name="Wang S."/>
            <person name="Wang H."/>
            <person name="Wang A."/>
            <person name="Jiang F."/>
            <person name="Liu H."/>
            <person name="Zhao H."/>
            <person name="Xu D."/>
            <person name="Zhang Y."/>
        </authorList>
    </citation>
    <scope>NUCLEOTIDE SEQUENCE [LARGE SCALE GENOMIC DNA]</scope>
    <source>
        <strain evidence="2">cv. Yunnan</strain>
    </source>
</reference>
<organism evidence="1 2">
    <name type="scientific">Smallanthus sonchifolius</name>
    <dbReference type="NCBI Taxonomy" id="185202"/>
    <lineage>
        <taxon>Eukaryota</taxon>
        <taxon>Viridiplantae</taxon>
        <taxon>Streptophyta</taxon>
        <taxon>Embryophyta</taxon>
        <taxon>Tracheophyta</taxon>
        <taxon>Spermatophyta</taxon>
        <taxon>Magnoliopsida</taxon>
        <taxon>eudicotyledons</taxon>
        <taxon>Gunneridae</taxon>
        <taxon>Pentapetalae</taxon>
        <taxon>asterids</taxon>
        <taxon>campanulids</taxon>
        <taxon>Asterales</taxon>
        <taxon>Asteraceae</taxon>
        <taxon>Asteroideae</taxon>
        <taxon>Heliantheae alliance</taxon>
        <taxon>Millerieae</taxon>
        <taxon>Smallanthus</taxon>
    </lineage>
</organism>
<dbReference type="EMBL" id="CM042045">
    <property type="protein sequence ID" value="KAI3683306.1"/>
    <property type="molecule type" value="Genomic_DNA"/>
</dbReference>
<accession>A0ACB8YDL5</accession>
<dbReference type="Proteomes" id="UP001056120">
    <property type="component" value="Linkage Group LG28"/>
</dbReference>
<evidence type="ECO:0000313" key="1">
    <source>
        <dbReference type="EMBL" id="KAI3683306.1"/>
    </source>
</evidence>
<name>A0ACB8YDL5_9ASTR</name>
<reference evidence="1 2" key="2">
    <citation type="journal article" date="2022" name="Mol. Ecol. Resour.">
        <title>The genomes of chicory, endive, great burdock and yacon provide insights into Asteraceae paleo-polyploidization history and plant inulin production.</title>
        <authorList>
            <person name="Fan W."/>
            <person name="Wang S."/>
            <person name="Wang H."/>
            <person name="Wang A."/>
            <person name="Jiang F."/>
            <person name="Liu H."/>
            <person name="Zhao H."/>
            <person name="Xu D."/>
            <person name="Zhang Y."/>
        </authorList>
    </citation>
    <scope>NUCLEOTIDE SEQUENCE [LARGE SCALE GENOMIC DNA]</scope>
    <source>
        <strain evidence="2">cv. Yunnan</strain>
        <tissue evidence="1">Leaves</tissue>
    </source>
</reference>
<gene>
    <name evidence="1" type="ORF">L1987_83809</name>
</gene>
<keyword evidence="2" id="KW-1185">Reference proteome</keyword>
<protein>
    <submittedName>
        <fullName evidence="1">Uncharacterized protein</fullName>
    </submittedName>
</protein>
<proteinExistence type="predicted"/>